<dbReference type="AlphaFoldDB" id="A0A1L7WHR1"/>
<evidence type="ECO:0000313" key="8">
    <source>
        <dbReference type="Proteomes" id="UP000184330"/>
    </source>
</evidence>
<keyword evidence="4" id="KW-0521">NADP</keyword>
<name>A0A1L7WHR1_9HELO</name>
<evidence type="ECO:0000256" key="2">
    <source>
        <dbReference type="ARBA" id="ARBA00022630"/>
    </source>
</evidence>
<dbReference type="EMBL" id="FJOG01000002">
    <property type="protein sequence ID" value="CZR52306.1"/>
    <property type="molecule type" value="Genomic_DNA"/>
</dbReference>
<evidence type="ECO:0000256" key="5">
    <source>
        <dbReference type="ARBA" id="ARBA00023002"/>
    </source>
</evidence>
<evidence type="ECO:0000313" key="7">
    <source>
        <dbReference type="EMBL" id="CZR52306.1"/>
    </source>
</evidence>
<proteinExistence type="predicted"/>
<feature type="domain" description="NADH:flavin oxidoreductase/NADH oxidase N-terminal" evidence="6">
    <location>
        <begin position="55"/>
        <end position="408"/>
    </location>
</feature>
<protein>
    <submittedName>
        <fullName evidence="7">Related to flavin oxidoreductase</fullName>
    </submittedName>
</protein>
<dbReference type="InterPro" id="IPR001155">
    <property type="entry name" value="OxRdtase_FMN_N"/>
</dbReference>
<keyword evidence="5" id="KW-0560">Oxidoreductase</keyword>
<evidence type="ECO:0000256" key="3">
    <source>
        <dbReference type="ARBA" id="ARBA00022643"/>
    </source>
</evidence>
<accession>A0A1L7WHR1</accession>
<dbReference type="GO" id="GO:0050661">
    <property type="term" value="F:NADP binding"/>
    <property type="evidence" value="ECO:0007669"/>
    <property type="project" value="InterPro"/>
</dbReference>
<keyword evidence="8" id="KW-1185">Reference proteome</keyword>
<dbReference type="PANTHER" id="PTHR43303:SF4">
    <property type="entry name" value="NADPH DEHYDROGENASE C23G7.10C-RELATED"/>
    <property type="match status" value="1"/>
</dbReference>
<organism evidence="7 8">
    <name type="scientific">Phialocephala subalpina</name>
    <dbReference type="NCBI Taxonomy" id="576137"/>
    <lineage>
        <taxon>Eukaryota</taxon>
        <taxon>Fungi</taxon>
        <taxon>Dikarya</taxon>
        <taxon>Ascomycota</taxon>
        <taxon>Pezizomycotina</taxon>
        <taxon>Leotiomycetes</taxon>
        <taxon>Helotiales</taxon>
        <taxon>Mollisiaceae</taxon>
        <taxon>Phialocephala</taxon>
        <taxon>Phialocephala fortinii species complex</taxon>
    </lineage>
</organism>
<sequence>MSAHQNVPTKHCETARKGGIPNKPAKGISYFTPAQIPPSGTAVEQPDGKPIPKAFTPLKIRGTTFQNRIFLSPLCQYSAQNGHFTPWHMSHLGGIISRGPGLSFVEATAVLPEGRITPEDSGIWQDSQVDGKYGLKDVVEFAHSQGQKIGIQLAHAGRKASTVAPWLSFGAIATEDVNGWPKNVKAPSAIAYNKDHADPIAMTLEDIEELKRAWGEAVKRGLRAGFDVIEIHNAHGYLLHEFISPVSNKRTDKYGGSFENRTRLTLEIVELTRKLIPDTMPLFLRLSATDWLEHDGYDGESWTVADSAKLAPLLAEKGVDLLDVSSGGIHPAQKIKPGPGYQAPAAKAIKKAVGDKLLVSAVGSITTGTQAEAILTGKGEESKGEAELDAVFAGRWFQKNPGLVWSWAEDLQCQIQVANQIRWGFAGRAGGKKMPNLF</sequence>
<dbReference type="SUPFAM" id="SSF51395">
    <property type="entry name" value="FMN-linked oxidoreductases"/>
    <property type="match status" value="1"/>
</dbReference>
<comment type="cofactor">
    <cofactor evidence="1">
        <name>FMN</name>
        <dbReference type="ChEBI" id="CHEBI:58210"/>
    </cofactor>
</comment>
<dbReference type="CDD" id="cd02932">
    <property type="entry name" value="OYE_YqiM_FMN"/>
    <property type="match status" value="1"/>
</dbReference>
<dbReference type="STRING" id="576137.A0A1L7WHR1"/>
<evidence type="ECO:0000259" key="6">
    <source>
        <dbReference type="Pfam" id="PF00724"/>
    </source>
</evidence>
<keyword evidence="2" id="KW-0285">Flavoprotein</keyword>
<dbReference type="InterPro" id="IPR044152">
    <property type="entry name" value="YqjM-like"/>
</dbReference>
<evidence type="ECO:0000256" key="4">
    <source>
        <dbReference type="ARBA" id="ARBA00022857"/>
    </source>
</evidence>
<keyword evidence="3" id="KW-0288">FMN</keyword>
<evidence type="ECO:0000256" key="1">
    <source>
        <dbReference type="ARBA" id="ARBA00001917"/>
    </source>
</evidence>
<dbReference type="OrthoDB" id="72788at2759"/>
<dbReference type="InterPro" id="IPR013785">
    <property type="entry name" value="Aldolase_TIM"/>
</dbReference>
<dbReference type="PANTHER" id="PTHR43303">
    <property type="entry name" value="NADPH DEHYDROGENASE C23G7.10C-RELATED"/>
    <property type="match status" value="1"/>
</dbReference>
<dbReference type="GO" id="GO:0003959">
    <property type="term" value="F:NADPH dehydrogenase activity"/>
    <property type="evidence" value="ECO:0007669"/>
    <property type="project" value="InterPro"/>
</dbReference>
<dbReference type="Gene3D" id="3.20.20.70">
    <property type="entry name" value="Aldolase class I"/>
    <property type="match status" value="1"/>
</dbReference>
<dbReference type="GO" id="GO:0010181">
    <property type="term" value="F:FMN binding"/>
    <property type="evidence" value="ECO:0007669"/>
    <property type="project" value="InterPro"/>
</dbReference>
<dbReference type="Proteomes" id="UP000184330">
    <property type="component" value="Unassembled WGS sequence"/>
</dbReference>
<reference evidence="7 8" key="1">
    <citation type="submission" date="2016-03" db="EMBL/GenBank/DDBJ databases">
        <authorList>
            <person name="Ploux O."/>
        </authorList>
    </citation>
    <scope>NUCLEOTIDE SEQUENCE [LARGE SCALE GENOMIC DNA]</scope>
    <source>
        <strain evidence="7 8">UAMH 11012</strain>
    </source>
</reference>
<dbReference type="Pfam" id="PF00724">
    <property type="entry name" value="Oxidored_FMN"/>
    <property type="match status" value="1"/>
</dbReference>
<gene>
    <name evidence="7" type="ORF">PAC_02183</name>
</gene>